<dbReference type="InterPro" id="IPR002645">
    <property type="entry name" value="STAS_dom"/>
</dbReference>
<evidence type="ECO:0000256" key="1">
    <source>
        <dbReference type="ARBA" id="ARBA00009013"/>
    </source>
</evidence>
<organism evidence="4 5">
    <name type="scientific">Dactylosporangium vinaceum</name>
    <dbReference type="NCBI Taxonomy" id="53362"/>
    <lineage>
        <taxon>Bacteria</taxon>
        <taxon>Bacillati</taxon>
        <taxon>Actinomycetota</taxon>
        <taxon>Actinomycetes</taxon>
        <taxon>Micromonosporales</taxon>
        <taxon>Micromonosporaceae</taxon>
        <taxon>Dactylosporangium</taxon>
    </lineage>
</organism>
<evidence type="ECO:0000256" key="2">
    <source>
        <dbReference type="RuleBase" id="RU003749"/>
    </source>
</evidence>
<feature type="domain" description="STAS" evidence="3">
    <location>
        <begin position="5"/>
        <end position="117"/>
    </location>
</feature>
<comment type="caution">
    <text evidence="4">The sequence shown here is derived from an EMBL/GenBank/DDBJ whole genome shotgun (WGS) entry which is preliminary data.</text>
</comment>
<sequence length="127" mass="13168">MTDELSVHTRATPAGPVIELAGHLDHHSAPGVRALLPGLALQPGQELIIDLARLASCDSSGITVLIAARNHAHAARATVALTAVPERVTRIFRTAGLDRVFTTYPTAQAAEAARAALPSGPPDNTAQ</sequence>
<dbReference type="Pfam" id="PF13466">
    <property type="entry name" value="STAS_2"/>
    <property type="match status" value="1"/>
</dbReference>
<dbReference type="InterPro" id="IPR058548">
    <property type="entry name" value="MlaB-like_STAS"/>
</dbReference>
<dbReference type="PROSITE" id="PS50801">
    <property type="entry name" value="STAS"/>
    <property type="match status" value="1"/>
</dbReference>
<dbReference type="InterPro" id="IPR036513">
    <property type="entry name" value="STAS_dom_sf"/>
</dbReference>
<comment type="similarity">
    <text evidence="1 2">Belongs to the anti-sigma-factor antagonist family.</text>
</comment>
<name>A0ABV5MSD4_9ACTN</name>
<evidence type="ECO:0000313" key="5">
    <source>
        <dbReference type="Proteomes" id="UP001589608"/>
    </source>
</evidence>
<dbReference type="EMBL" id="JBHMCA010000090">
    <property type="protein sequence ID" value="MFB9451763.1"/>
    <property type="molecule type" value="Genomic_DNA"/>
</dbReference>
<dbReference type="Gene3D" id="3.30.750.24">
    <property type="entry name" value="STAS domain"/>
    <property type="match status" value="1"/>
</dbReference>
<dbReference type="PANTHER" id="PTHR33495">
    <property type="entry name" value="ANTI-SIGMA FACTOR ANTAGONIST TM_1081-RELATED-RELATED"/>
    <property type="match status" value="1"/>
</dbReference>
<dbReference type="SUPFAM" id="SSF52091">
    <property type="entry name" value="SpoIIaa-like"/>
    <property type="match status" value="1"/>
</dbReference>
<dbReference type="Proteomes" id="UP001589608">
    <property type="component" value="Unassembled WGS sequence"/>
</dbReference>
<keyword evidence="5" id="KW-1185">Reference proteome</keyword>
<protein>
    <recommendedName>
        <fullName evidence="2">Anti-sigma factor antagonist</fullName>
    </recommendedName>
</protein>
<evidence type="ECO:0000259" key="3">
    <source>
        <dbReference type="PROSITE" id="PS50801"/>
    </source>
</evidence>
<accession>A0ABV5MSD4</accession>
<gene>
    <name evidence="4" type="ORF">ACFFTR_52630</name>
</gene>
<evidence type="ECO:0000313" key="4">
    <source>
        <dbReference type="EMBL" id="MFB9451763.1"/>
    </source>
</evidence>
<dbReference type="PANTHER" id="PTHR33495:SF2">
    <property type="entry name" value="ANTI-SIGMA FACTOR ANTAGONIST TM_1081-RELATED"/>
    <property type="match status" value="1"/>
</dbReference>
<dbReference type="NCBIfam" id="TIGR00377">
    <property type="entry name" value="ant_ant_sig"/>
    <property type="match status" value="1"/>
</dbReference>
<proteinExistence type="inferred from homology"/>
<dbReference type="InterPro" id="IPR003658">
    <property type="entry name" value="Anti-sigma_ant"/>
</dbReference>
<dbReference type="CDD" id="cd07043">
    <property type="entry name" value="STAS_anti-anti-sigma_factors"/>
    <property type="match status" value="1"/>
</dbReference>
<reference evidence="4 5" key="1">
    <citation type="submission" date="2024-09" db="EMBL/GenBank/DDBJ databases">
        <authorList>
            <person name="Sun Q."/>
            <person name="Mori K."/>
        </authorList>
    </citation>
    <scope>NUCLEOTIDE SEQUENCE [LARGE SCALE GENOMIC DNA]</scope>
    <source>
        <strain evidence="4 5">JCM 3307</strain>
    </source>
</reference>
<dbReference type="RefSeq" id="WP_223104021.1">
    <property type="nucleotide sequence ID" value="NZ_CP061913.1"/>
</dbReference>